<accession>A0A8S2UME2</accession>
<evidence type="ECO:0000313" key="2">
    <source>
        <dbReference type="Proteomes" id="UP000681967"/>
    </source>
</evidence>
<dbReference type="EMBL" id="CAJOBH010040118">
    <property type="protein sequence ID" value="CAF4324209.1"/>
    <property type="molecule type" value="Genomic_DNA"/>
</dbReference>
<proteinExistence type="predicted"/>
<dbReference type="Proteomes" id="UP000681967">
    <property type="component" value="Unassembled WGS sequence"/>
</dbReference>
<reference evidence="1" key="1">
    <citation type="submission" date="2021-02" db="EMBL/GenBank/DDBJ databases">
        <authorList>
            <person name="Nowell W R."/>
        </authorList>
    </citation>
    <scope>NUCLEOTIDE SEQUENCE</scope>
</reference>
<evidence type="ECO:0000313" key="1">
    <source>
        <dbReference type="EMBL" id="CAF4324209.1"/>
    </source>
</evidence>
<dbReference type="AlphaFoldDB" id="A0A8S2UME2"/>
<gene>
    <name evidence="1" type="ORF">BYL167_LOCUS28408</name>
</gene>
<comment type="caution">
    <text evidence="1">The sequence shown here is derived from an EMBL/GenBank/DDBJ whole genome shotgun (WGS) entry which is preliminary data.</text>
</comment>
<organism evidence="1 2">
    <name type="scientific">Rotaria magnacalcarata</name>
    <dbReference type="NCBI Taxonomy" id="392030"/>
    <lineage>
        <taxon>Eukaryota</taxon>
        <taxon>Metazoa</taxon>
        <taxon>Spiralia</taxon>
        <taxon>Gnathifera</taxon>
        <taxon>Rotifera</taxon>
        <taxon>Eurotatoria</taxon>
        <taxon>Bdelloidea</taxon>
        <taxon>Philodinida</taxon>
        <taxon>Philodinidae</taxon>
        <taxon>Rotaria</taxon>
    </lineage>
</organism>
<sequence length="108" mass="11727">MIEIVSSVCLSKLLVLYPQNNDRNSNADYVRVEQSIAKALNATLTPQDLIINNPSASFTDVKKTTVAALQTLQSQLSTSTMQNGTLIDGNNTSAWTNTLSQPLLFLPT</sequence>
<protein>
    <submittedName>
        <fullName evidence="1">Uncharacterized protein</fullName>
    </submittedName>
</protein>
<name>A0A8S2UME2_9BILA</name>